<evidence type="ECO:0000313" key="2">
    <source>
        <dbReference type="Proteomes" id="UP001388366"/>
    </source>
</evidence>
<dbReference type="EMBL" id="JBBMQU010000022">
    <property type="protein sequence ID" value="MEM5551627.1"/>
    <property type="molecule type" value="Genomic_DNA"/>
</dbReference>
<comment type="caution">
    <text evidence="1">The sequence shown here is derived from an EMBL/GenBank/DDBJ whole genome shotgun (WGS) entry which is preliminary data.</text>
</comment>
<sequence>MKDLTVADAIKKRGGGAGQVNQVSCDLQAATVGDIANRAASGDKAARTALKLIKQAKSKKDKYGNR</sequence>
<protein>
    <recommendedName>
        <fullName evidence="3">CsbD family protein</fullName>
    </recommendedName>
</protein>
<name>A0ABU9U3L0_9GAMM</name>
<dbReference type="RefSeq" id="WP_342884052.1">
    <property type="nucleotide sequence ID" value="NZ_JBBMQU010000022.1"/>
</dbReference>
<organism evidence="1 2">
    <name type="scientific">Pseudoalteromonas neustonica</name>
    <dbReference type="NCBI Taxonomy" id="1840331"/>
    <lineage>
        <taxon>Bacteria</taxon>
        <taxon>Pseudomonadati</taxon>
        <taxon>Pseudomonadota</taxon>
        <taxon>Gammaproteobacteria</taxon>
        <taxon>Alteromonadales</taxon>
        <taxon>Pseudoalteromonadaceae</taxon>
        <taxon>Pseudoalteromonas</taxon>
    </lineage>
</organism>
<dbReference type="Proteomes" id="UP001388366">
    <property type="component" value="Unassembled WGS sequence"/>
</dbReference>
<gene>
    <name evidence="1" type="ORF">WNY63_12890</name>
</gene>
<accession>A0ABU9U3L0</accession>
<evidence type="ECO:0000313" key="1">
    <source>
        <dbReference type="EMBL" id="MEM5551627.1"/>
    </source>
</evidence>
<evidence type="ECO:0008006" key="3">
    <source>
        <dbReference type="Google" id="ProtNLM"/>
    </source>
</evidence>
<keyword evidence="2" id="KW-1185">Reference proteome</keyword>
<reference evidence="1 2" key="1">
    <citation type="submission" date="2024-03" db="EMBL/GenBank/DDBJ databases">
        <title>Community enrichment and isolation of bacterial strains for fucoidan degradation.</title>
        <authorList>
            <person name="Sichert A."/>
        </authorList>
    </citation>
    <scope>NUCLEOTIDE SEQUENCE [LARGE SCALE GENOMIC DNA]</scope>
    <source>
        <strain evidence="1 2">AS81</strain>
    </source>
</reference>
<proteinExistence type="predicted"/>